<proteinExistence type="predicted"/>
<gene>
    <name evidence="2" type="ORF">F2P81_017142</name>
</gene>
<protein>
    <submittedName>
        <fullName evidence="2">Uncharacterized protein</fullName>
    </submittedName>
</protein>
<name>A0A6A4SGX2_SCOMX</name>
<feature type="transmembrane region" description="Helical" evidence="1">
    <location>
        <begin position="54"/>
        <end position="75"/>
    </location>
</feature>
<dbReference type="EMBL" id="VEVO01000015">
    <property type="protein sequence ID" value="KAF0030411.1"/>
    <property type="molecule type" value="Genomic_DNA"/>
</dbReference>
<keyword evidence="1" id="KW-0812">Transmembrane</keyword>
<comment type="caution">
    <text evidence="2">The sequence shown here is derived from an EMBL/GenBank/DDBJ whole genome shotgun (WGS) entry which is preliminary data.</text>
</comment>
<reference evidence="2 3" key="1">
    <citation type="submission" date="2019-06" db="EMBL/GenBank/DDBJ databases">
        <title>Draft genomes of female and male turbot (Scophthalmus maximus).</title>
        <authorList>
            <person name="Xu H."/>
            <person name="Xu X.-W."/>
            <person name="Shao C."/>
            <person name="Chen S."/>
        </authorList>
    </citation>
    <scope>NUCLEOTIDE SEQUENCE [LARGE SCALE GENOMIC DNA]</scope>
    <source>
        <strain evidence="2">Ysfricsl-2016a</strain>
        <tissue evidence="2">Blood</tissue>
    </source>
</reference>
<keyword evidence="1" id="KW-0472">Membrane</keyword>
<evidence type="ECO:0000313" key="2">
    <source>
        <dbReference type="EMBL" id="KAF0030411.1"/>
    </source>
</evidence>
<evidence type="ECO:0000313" key="3">
    <source>
        <dbReference type="Proteomes" id="UP000438429"/>
    </source>
</evidence>
<keyword evidence="1" id="KW-1133">Transmembrane helix</keyword>
<accession>A0A6A4SGX2</accession>
<dbReference type="AlphaFoldDB" id="A0A6A4SGX2"/>
<sequence length="93" mass="10534">MRLYAGYPFADKRIEEGDRGNDAAATCYMLHAYAASWRTQLLADSRVNVFDTELLVLFNVFLLVSLVNVAVGFSASDHHVHIYRSHRQQNSDS</sequence>
<evidence type="ECO:0000256" key="1">
    <source>
        <dbReference type="SAM" id="Phobius"/>
    </source>
</evidence>
<dbReference type="Proteomes" id="UP000438429">
    <property type="component" value="Unassembled WGS sequence"/>
</dbReference>
<organism evidence="2 3">
    <name type="scientific">Scophthalmus maximus</name>
    <name type="common">Turbot</name>
    <name type="synonym">Psetta maxima</name>
    <dbReference type="NCBI Taxonomy" id="52904"/>
    <lineage>
        <taxon>Eukaryota</taxon>
        <taxon>Metazoa</taxon>
        <taxon>Chordata</taxon>
        <taxon>Craniata</taxon>
        <taxon>Vertebrata</taxon>
        <taxon>Euteleostomi</taxon>
        <taxon>Actinopterygii</taxon>
        <taxon>Neopterygii</taxon>
        <taxon>Teleostei</taxon>
        <taxon>Neoteleostei</taxon>
        <taxon>Acanthomorphata</taxon>
        <taxon>Carangaria</taxon>
        <taxon>Pleuronectiformes</taxon>
        <taxon>Pleuronectoidei</taxon>
        <taxon>Scophthalmidae</taxon>
        <taxon>Scophthalmus</taxon>
    </lineage>
</organism>